<dbReference type="PIRSF" id="PIRSF016578">
    <property type="entry name" value="HsaA"/>
    <property type="match status" value="1"/>
</dbReference>
<keyword evidence="11" id="KW-1185">Reference proteome</keyword>
<dbReference type="RefSeq" id="WP_253774745.1">
    <property type="nucleotide sequence ID" value="NZ_JAMTCK010000011.1"/>
</dbReference>
<dbReference type="InterPro" id="IPR046373">
    <property type="entry name" value="Acyl-CoA_Oxase/DH_mid-dom_sf"/>
</dbReference>
<dbReference type="SUPFAM" id="SSF56645">
    <property type="entry name" value="Acyl-CoA dehydrogenase NM domain-like"/>
    <property type="match status" value="1"/>
</dbReference>
<protein>
    <submittedName>
        <fullName evidence="10">Acyl-CoA dehydrogenase</fullName>
    </submittedName>
</protein>
<dbReference type="EMBL" id="JAMTCK010000011">
    <property type="protein sequence ID" value="MCP2167661.1"/>
    <property type="molecule type" value="Genomic_DNA"/>
</dbReference>
<dbReference type="GO" id="GO:0003995">
    <property type="term" value="F:acyl-CoA dehydrogenase activity"/>
    <property type="evidence" value="ECO:0007669"/>
    <property type="project" value="InterPro"/>
</dbReference>
<comment type="cofactor">
    <cofactor evidence="1 6">
        <name>FAD</name>
        <dbReference type="ChEBI" id="CHEBI:57692"/>
    </cofactor>
</comment>
<dbReference type="InterPro" id="IPR006091">
    <property type="entry name" value="Acyl-CoA_Oxase/DH_mid-dom"/>
</dbReference>
<evidence type="ECO:0000313" key="11">
    <source>
        <dbReference type="Proteomes" id="UP001206128"/>
    </source>
</evidence>
<dbReference type="InterPro" id="IPR009100">
    <property type="entry name" value="AcylCoA_DH/oxidase_NM_dom_sf"/>
</dbReference>
<sequence>MLDLSTLVALAEADADGWDSDAGLPDEVIRLAARLGVFGIDQPTEYGGLGLGPGELGAAAARLGGVCTALRSLLTVTGVVTAAIQRWGTAEQRATWLPRLIAGEAVAGFAVTEPGAGSDLSAVCTRIEPGPGGHRVHGRKLWITFGQAADVLLVLGRAPNGPVAALVETDRPGVVVEPVRGQLGLRGCRLAHVSFEGVHLPADRLVAPAGFGLSHVASTALDHGRFTVAWGCVGMARACLADMTAHVSTRRQGDVALADHQSVRTRLGQAHAEVEGAWALCERAARERASQSPGRIMATVLAKYAAGRAAASVSQRAVQALGAVGCAPGSRVARFFRDAKVMQIIEGADEVAEVVLGDHVLAAHHGSRADRE</sequence>
<evidence type="ECO:0000256" key="2">
    <source>
        <dbReference type="ARBA" id="ARBA00009347"/>
    </source>
</evidence>
<keyword evidence="5 6" id="KW-0560">Oxidoreductase</keyword>
<dbReference type="Pfam" id="PF02770">
    <property type="entry name" value="Acyl-CoA_dh_M"/>
    <property type="match status" value="1"/>
</dbReference>
<evidence type="ECO:0000259" key="8">
    <source>
        <dbReference type="Pfam" id="PF02770"/>
    </source>
</evidence>
<dbReference type="AlphaFoldDB" id="A0AAE3KGV4"/>
<keyword evidence="4 6" id="KW-0274">FAD</keyword>
<dbReference type="InterPro" id="IPR009075">
    <property type="entry name" value="AcylCo_DH/oxidase_C"/>
</dbReference>
<dbReference type="InterPro" id="IPR013786">
    <property type="entry name" value="AcylCoA_DH/ox_N"/>
</dbReference>
<accession>A0AAE3KGV4</accession>
<evidence type="ECO:0000256" key="3">
    <source>
        <dbReference type="ARBA" id="ARBA00022630"/>
    </source>
</evidence>
<dbReference type="Gene3D" id="2.40.110.10">
    <property type="entry name" value="Butyryl-CoA Dehydrogenase, subunit A, domain 2"/>
    <property type="match status" value="1"/>
</dbReference>
<feature type="domain" description="Acyl-CoA dehydrogenase/oxidase C-terminal" evidence="7">
    <location>
        <begin position="215"/>
        <end position="358"/>
    </location>
</feature>
<evidence type="ECO:0000259" key="7">
    <source>
        <dbReference type="Pfam" id="PF00441"/>
    </source>
</evidence>
<dbReference type="SUPFAM" id="SSF47203">
    <property type="entry name" value="Acyl-CoA dehydrogenase C-terminal domain-like"/>
    <property type="match status" value="1"/>
</dbReference>
<evidence type="ECO:0000256" key="4">
    <source>
        <dbReference type="ARBA" id="ARBA00022827"/>
    </source>
</evidence>
<feature type="domain" description="Acyl-CoA oxidase/dehydrogenase middle" evidence="8">
    <location>
        <begin position="108"/>
        <end position="198"/>
    </location>
</feature>
<evidence type="ECO:0000256" key="5">
    <source>
        <dbReference type="ARBA" id="ARBA00023002"/>
    </source>
</evidence>
<evidence type="ECO:0000256" key="6">
    <source>
        <dbReference type="RuleBase" id="RU362125"/>
    </source>
</evidence>
<name>A0AAE3KGV4_9PSEU</name>
<evidence type="ECO:0000313" key="10">
    <source>
        <dbReference type="EMBL" id="MCP2167661.1"/>
    </source>
</evidence>
<keyword evidence="3 6" id="KW-0285">Flavoprotein</keyword>
<dbReference type="Gene3D" id="1.20.140.10">
    <property type="entry name" value="Butyryl-CoA Dehydrogenase, subunit A, domain 3"/>
    <property type="match status" value="1"/>
</dbReference>
<dbReference type="InterPro" id="IPR006089">
    <property type="entry name" value="Acyl-CoA_DH_CS"/>
</dbReference>
<dbReference type="PROSITE" id="PS00072">
    <property type="entry name" value="ACYL_COA_DH_1"/>
    <property type="match status" value="1"/>
</dbReference>
<dbReference type="Gene3D" id="1.10.540.10">
    <property type="entry name" value="Acyl-CoA dehydrogenase/oxidase, N-terminal domain"/>
    <property type="match status" value="1"/>
</dbReference>
<dbReference type="Pfam" id="PF00441">
    <property type="entry name" value="Acyl-CoA_dh_1"/>
    <property type="match status" value="1"/>
</dbReference>
<dbReference type="InterPro" id="IPR037069">
    <property type="entry name" value="AcylCoA_DH/ox_N_sf"/>
</dbReference>
<dbReference type="Pfam" id="PF02771">
    <property type="entry name" value="Acyl-CoA_dh_N"/>
    <property type="match status" value="1"/>
</dbReference>
<dbReference type="InterPro" id="IPR036250">
    <property type="entry name" value="AcylCo_DH-like_C"/>
</dbReference>
<evidence type="ECO:0000259" key="9">
    <source>
        <dbReference type="Pfam" id="PF02771"/>
    </source>
</evidence>
<organism evidence="10 11">
    <name type="scientific">Goodfellowiella coeruleoviolacea</name>
    <dbReference type="NCBI Taxonomy" id="334858"/>
    <lineage>
        <taxon>Bacteria</taxon>
        <taxon>Bacillati</taxon>
        <taxon>Actinomycetota</taxon>
        <taxon>Actinomycetes</taxon>
        <taxon>Pseudonocardiales</taxon>
        <taxon>Pseudonocardiaceae</taxon>
        <taxon>Goodfellowiella</taxon>
    </lineage>
</organism>
<dbReference type="Proteomes" id="UP001206128">
    <property type="component" value="Unassembled WGS sequence"/>
</dbReference>
<dbReference type="PANTHER" id="PTHR43884">
    <property type="entry name" value="ACYL-COA DEHYDROGENASE"/>
    <property type="match status" value="1"/>
</dbReference>
<comment type="similarity">
    <text evidence="2 6">Belongs to the acyl-CoA dehydrogenase family.</text>
</comment>
<comment type="caution">
    <text evidence="10">The sequence shown here is derived from an EMBL/GenBank/DDBJ whole genome shotgun (WGS) entry which is preliminary data.</text>
</comment>
<proteinExistence type="inferred from homology"/>
<dbReference type="PANTHER" id="PTHR43884:SF20">
    <property type="entry name" value="ACYL-COA DEHYDROGENASE FADE28"/>
    <property type="match status" value="1"/>
</dbReference>
<dbReference type="CDD" id="cd00567">
    <property type="entry name" value="ACAD"/>
    <property type="match status" value="1"/>
</dbReference>
<dbReference type="GO" id="GO:0050660">
    <property type="term" value="F:flavin adenine dinucleotide binding"/>
    <property type="evidence" value="ECO:0007669"/>
    <property type="project" value="InterPro"/>
</dbReference>
<evidence type="ECO:0000256" key="1">
    <source>
        <dbReference type="ARBA" id="ARBA00001974"/>
    </source>
</evidence>
<feature type="domain" description="Acyl-CoA dehydrogenase/oxidase N-terminal" evidence="9">
    <location>
        <begin position="14"/>
        <end position="104"/>
    </location>
</feature>
<gene>
    <name evidence="10" type="ORF">LX83_004534</name>
</gene>
<reference evidence="10" key="1">
    <citation type="submission" date="2022-06" db="EMBL/GenBank/DDBJ databases">
        <title>Genomic Encyclopedia of Archaeal and Bacterial Type Strains, Phase II (KMG-II): from individual species to whole genera.</title>
        <authorList>
            <person name="Goeker M."/>
        </authorList>
    </citation>
    <scope>NUCLEOTIDE SEQUENCE</scope>
    <source>
        <strain evidence="10">DSM 43935</strain>
    </source>
</reference>